<dbReference type="InterPro" id="IPR010768">
    <property type="entry name" value="GATase1-like"/>
</dbReference>
<evidence type="ECO:0000259" key="1">
    <source>
        <dbReference type="Pfam" id="PF07090"/>
    </source>
</evidence>
<dbReference type="Gene3D" id="3.40.50.880">
    <property type="match status" value="1"/>
</dbReference>
<dbReference type="EMBL" id="AP026866">
    <property type="protein sequence ID" value="BDS06550.1"/>
    <property type="molecule type" value="Genomic_DNA"/>
</dbReference>
<dbReference type="Pfam" id="PF07090">
    <property type="entry name" value="GATase1_like"/>
    <property type="match status" value="1"/>
</dbReference>
<proteinExistence type="predicted"/>
<name>A0AAT9FKL9_9BACT</name>
<reference evidence="2" key="1">
    <citation type="submission" date="2024-07" db="EMBL/GenBank/DDBJ databases">
        <title>Complete genome sequence of Verrucomicrobiaceae bacterium NT6N.</title>
        <authorList>
            <person name="Huang C."/>
            <person name="Takami H."/>
            <person name="Hamasaki K."/>
        </authorList>
    </citation>
    <scope>NUCLEOTIDE SEQUENCE</scope>
    <source>
        <strain evidence="2">NT6N</strain>
    </source>
</reference>
<evidence type="ECO:0000313" key="2">
    <source>
        <dbReference type="EMBL" id="BDS06550.1"/>
    </source>
</evidence>
<protein>
    <recommendedName>
        <fullName evidence="1">Putative glutamine amidotransferase domain-containing protein</fullName>
    </recommendedName>
</protein>
<dbReference type="PANTHER" id="PTHR37947:SF1">
    <property type="entry name" value="BLL2462 PROTEIN"/>
    <property type="match status" value="1"/>
</dbReference>
<dbReference type="SUPFAM" id="SSF52317">
    <property type="entry name" value="Class I glutamine amidotransferase-like"/>
    <property type="match status" value="1"/>
</dbReference>
<accession>A0AAT9FKL9</accession>
<gene>
    <name evidence="2" type="ORF">NT6N_15900</name>
</gene>
<dbReference type="AlphaFoldDB" id="A0AAT9FKL9"/>
<dbReference type="KEGG" id="osu:NT6N_15900"/>
<organism evidence="2">
    <name type="scientific">Oceaniferula spumae</name>
    <dbReference type="NCBI Taxonomy" id="2979115"/>
    <lineage>
        <taxon>Bacteria</taxon>
        <taxon>Pseudomonadati</taxon>
        <taxon>Verrucomicrobiota</taxon>
        <taxon>Verrucomicrobiia</taxon>
        <taxon>Verrucomicrobiales</taxon>
        <taxon>Verrucomicrobiaceae</taxon>
        <taxon>Oceaniferula</taxon>
    </lineage>
</organism>
<feature type="domain" description="Putative glutamine amidotransferase" evidence="1">
    <location>
        <begin position="37"/>
        <end position="259"/>
    </location>
</feature>
<sequence>MKKIYYIGDWAVQIGPVYAETSFNHAPKGLDVINYGHWLLDALESTGEFSVKSVPTWDFYNMQPGEYEKVLEEYDVIIFSDVEAKNFQLHPQFFNRQLFGTKVLTFSDRVKLTVEAVKNGTHMMFLGGWLSFNGEMGKGGWGRTPLREILPVECLEVEDLRESTEGFQAEPVETSHPILDSIDLSTMPPILGFNRVKPREGCPVLARWVNEGDPAITVGQFGKGRVLAYTSDPAPHWGCNFVFWKQYQRLWVNAAKWLTQ</sequence>
<dbReference type="PANTHER" id="PTHR37947">
    <property type="entry name" value="BLL2462 PROTEIN"/>
    <property type="match status" value="1"/>
</dbReference>
<dbReference type="InterPro" id="IPR029062">
    <property type="entry name" value="Class_I_gatase-like"/>
</dbReference>